<protein>
    <recommendedName>
        <fullName evidence="5">Secreted protein</fullName>
    </recommendedName>
</protein>
<name>A0AAW1T555_9CHLO</name>
<feature type="compositionally biased region" description="Basic and acidic residues" evidence="1">
    <location>
        <begin position="78"/>
        <end position="95"/>
    </location>
</feature>
<organism evidence="3 4">
    <name type="scientific">Apatococcus fuscideae</name>
    <dbReference type="NCBI Taxonomy" id="2026836"/>
    <lineage>
        <taxon>Eukaryota</taxon>
        <taxon>Viridiplantae</taxon>
        <taxon>Chlorophyta</taxon>
        <taxon>core chlorophytes</taxon>
        <taxon>Trebouxiophyceae</taxon>
        <taxon>Chlorellales</taxon>
        <taxon>Chlorellaceae</taxon>
        <taxon>Apatococcus</taxon>
    </lineage>
</organism>
<comment type="caution">
    <text evidence="3">The sequence shown here is derived from an EMBL/GenBank/DDBJ whole genome shotgun (WGS) entry which is preliminary data.</text>
</comment>
<accession>A0AAW1T555</accession>
<evidence type="ECO:0000256" key="2">
    <source>
        <dbReference type="SAM" id="Phobius"/>
    </source>
</evidence>
<evidence type="ECO:0008006" key="5">
    <source>
        <dbReference type="Google" id="ProtNLM"/>
    </source>
</evidence>
<feature type="compositionally biased region" description="Polar residues" evidence="1">
    <location>
        <begin position="128"/>
        <end position="150"/>
    </location>
</feature>
<dbReference type="EMBL" id="JALJOV010000388">
    <property type="protein sequence ID" value="KAK9864141.1"/>
    <property type="molecule type" value="Genomic_DNA"/>
</dbReference>
<feature type="compositionally biased region" description="Polar residues" evidence="1">
    <location>
        <begin position="96"/>
        <end position="120"/>
    </location>
</feature>
<evidence type="ECO:0000256" key="1">
    <source>
        <dbReference type="SAM" id="MobiDB-lite"/>
    </source>
</evidence>
<feature type="transmembrane region" description="Helical" evidence="2">
    <location>
        <begin position="15"/>
        <end position="37"/>
    </location>
</feature>
<dbReference type="Proteomes" id="UP001485043">
    <property type="component" value="Unassembled WGS sequence"/>
</dbReference>
<evidence type="ECO:0000313" key="3">
    <source>
        <dbReference type="EMBL" id="KAK9864141.1"/>
    </source>
</evidence>
<keyword evidence="2" id="KW-0472">Membrane</keyword>
<dbReference type="AlphaFoldDB" id="A0AAW1T555"/>
<proteinExistence type="predicted"/>
<keyword evidence="2" id="KW-1133">Transmembrane helix</keyword>
<reference evidence="3 4" key="1">
    <citation type="journal article" date="2024" name="Nat. Commun.">
        <title>Phylogenomics reveals the evolutionary origins of lichenization in chlorophyte algae.</title>
        <authorList>
            <person name="Puginier C."/>
            <person name="Libourel C."/>
            <person name="Otte J."/>
            <person name="Skaloud P."/>
            <person name="Haon M."/>
            <person name="Grisel S."/>
            <person name="Petersen M."/>
            <person name="Berrin J.G."/>
            <person name="Delaux P.M."/>
            <person name="Dal Grande F."/>
            <person name="Keller J."/>
        </authorList>
    </citation>
    <scope>NUCLEOTIDE SEQUENCE [LARGE SCALE GENOMIC DNA]</scope>
    <source>
        <strain evidence="3 4">SAG 2523</strain>
    </source>
</reference>
<gene>
    <name evidence="3" type="ORF">WJX84_005884</name>
</gene>
<feature type="region of interest" description="Disordered" evidence="1">
    <location>
        <begin position="76"/>
        <end position="170"/>
    </location>
</feature>
<keyword evidence="2" id="KW-0812">Transmembrane</keyword>
<keyword evidence="4" id="KW-1185">Reference proteome</keyword>
<evidence type="ECO:0000313" key="4">
    <source>
        <dbReference type="Proteomes" id="UP001485043"/>
    </source>
</evidence>
<feature type="compositionally biased region" description="Polar residues" evidence="1">
    <location>
        <begin position="157"/>
        <end position="170"/>
    </location>
</feature>
<sequence>MRKHGFNWPPDSHQVIAVLLFSLLVSVITLFLGVLTARIDAGDPGIRHQHVAELTVSSQQPKFVCTICKVVPAGCGTHSEHGGRTSERGMRRSRQENMLSSRPTTTGGDVSQSQELTNRQLIPAGYTAPSSRPTTAGDNGGQSQEPSEQQVIPAGMSISSSDTASGSPRI</sequence>